<evidence type="ECO:0000256" key="4">
    <source>
        <dbReference type="ARBA" id="ARBA00023163"/>
    </source>
</evidence>
<reference evidence="6 7" key="1">
    <citation type="submission" date="2018-03" db="EMBL/GenBank/DDBJ databases">
        <title>Genome sequence of Paenibacillus elgii strain AC13 an antimicrobial compound producing bacteria.</title>
        <authorList>
            <person name="Kurokawa A.S."/>
            <person name="Araujo J.F."/>
            <person name="Costa R.A."/>
            <person name="Ortega D.B."/>
            <person name="Pires A.S."/>
            <person name="Pappas G.J.Jr."/>
            <person name="Franco O.L."/>
            <person name="Barreto C."/>
            <person name="Magalhaes B.S."/>
            <person name="Kruger R.H."/>
        </authorList>
    </citation>
    <scope>NUCLEOTIDE SEQUENCE [LARGE SCALE GENOMIC DNA]</scope>
    <source>
        <strain evidence="6 7">AC13</strain>
    </source>
</reference>
<protein>
    <submittedName>
        <fullName evidence="6">MerR family transcriptional regulator</fullName>
    </submittedName>
</protein>
<organism evidence="6 7">
    <name type="scientific">Paenibacillus elgii</name>
    <dbReference type="NCBI Taxonomy" id="189691"/>
    <lineage>
        <taxon>Bacteria</taxon>
        <taxon>Bacillati</taxon>
        <taxon>Bacillota</taxon>
        <taxon>Bacilli</taxon>
        <taxon>Bacillales</taxon>
        <taxon>Paenibacillaceae</taxon>
        <taxon>Paenibacillus</taxon>
    </lineage>
</organism>
<keyword evidence="3" id="KW-0238">DNA-binding</keyword>
<dbReference type="InterPro" id="IPR047057">
    <property type="entry name" value="MerR_fam"/>
</dbReference>
<dbReference type="Pfam" id="PF13411">
    <property type="entry name" value="MerR_1"/>
    <property type="match status" value="1"/>
</dbReference>
<evidence type="ECO:0000313" key="7">
    <source>
        <dbReference type="Proteomes" id="UP000244184"/>
    </source>
</evidence>
<evidence type="ECO:0000313" key="6">
    <source>
        <dbReference type="EMBL" id="PUA40742.1"/>
    </source>
</evidence>
<keyword evidence="4" id="KW-0804">Transcription</keyword>
<dbReference type="GO" id="GO:0003677">
    <property type="term" value="F:DNA binding"/>
    <property type="evidence" value="ECO:0007669"/>
    <property type="project" value="UniProtKB-KW"/>
</dbReference>
<dbReference type="PANTHER" id="PTHR30204:SF69">
    <property type="entry name" value="MERR-FAMILY TRANSCRIPTIONAL REGULATOR"/>
    <property type="match status" value="1"/>
</dbReference>
<evidence type="ECO:0000259" key="5">
    <source>
        <dbReference type="PROSITE" id="PS50937"/>
    </source>
</evidence>
<dbReference type="AlphaFoldDB" id="A0A2T6G9A4"/>
<feature type="domain" description="HTH merR-type" evidence="5">
    <location>
        <begin position="2"/>
        <end position="70"/>
    </location>
</feature>
<sequence>MTMRPKKLAAIYKISASTLRNYEAKGLIPPAERSVNGYRIYTDLHAAYLACIQAMAPAFGMEVTTEVLHYLQQGKTHDALWVIREKEVALYEDKEKLEKLIEDIRRQVNENTSPYTKERFTIHEVSELTHVPKSTIRYWEQAGYITVNRDPENRYRCYDGAHLLKVRLIQMLQNSVYSEETVKFKQSIATAEHTDLQMLMKIAEKIRTYQDKRIESQMCGISCFYKLIQLAKAPI</sequence>
<evidence type="ECO:0000256" key="1">
    <source>
        <dbReference type="ARBA" id="ARBA00022491"/>
    </source>
</evidence>
<name>A0A2T6G9A4_9BACL</name>
<dbReference type="SMART" id="SM00422">
    <property type="entry name" value="HTH_MERR"/>
    <property type="match status" value="2"/>
</dbReference>
<feature type="domain" description="HTH merR-type" evidence="5">
    <location>
        <begin position="119"/>
        <end position="173"/>
    </location>
</feature>
<dbReference type="Pfam" id="PF00376">
    <property type="entry name" value="MerR"/>
    <property type="match status" value="1"/>
</dbReference>
<dbReference type="PANTHER" id="PTHR30204">
    <property type="entry name" value="REDOX-CYCLING DRUG-SENSING TRANSCRIPTIONAL ACTIVATOR SOXR"/>
    <property type="match status" value="1"/>
</dbReference>
<dbReference type="Proteomes" id="UP000244184">
    <property type="component" value="Unassembled WGS sequence"/>
</dbReference>
<dbReference type="InterPro" id="IPR000551">
    <property type="entry name" value="MerR-type_HTH_dom"/>
</dbReference>
<evidence type="ECO:0000256" key="3">
    <source>
        <dbReference type="ARBA" id="ARBA00023125"/>
    </source>
</evidence>
<dbReference type="GO" id="GO:0003700">
    <property type="term" value="F:DNA-binding transcription factor activity"/>
    <property type="evidence" value="ECO:0007669"/>
    <property type="project" value="InterPro"/>
</dbReference>
<dbReference type="SUPFAM" id="SSF46955">
    <property type="entry name" value="Putative DNA-binding domain"/>
    <property type="match status" value="2"/>
</dbReference>
<accession>A0A2T6G9A4</accession>
<comment type="caution">
    <text evidence="6">The sequence shown here is derived from an EMBL/GenBank/DDBJ whole genome shotgun (WGS) entry which is preliminary data.</text>
</comment>
<dbReference type="InterPro" id="IPR009061">
    <property type="entry name" value="DNA-bd_dom_put_sf"/>
</dbReference>
<keyword evidence="2" id="KW-0805">Transcription regulation</keyword>
<proteinExistence type="predicted"/>
<dbReference type="Gene3D" id="1.10.1660.10">
    <property type="match status" value="2"/>
</dbReference>
<evidence type="ECO:0000256" key="2">
    <source>
        <dbReference type="ARBA" id="ARBA00023015"/>
    </source>
</evidence>
<gene>
    <name evidence="6" type="ORF">C8Z91_02635</name>
</gene>
<keyword evidence="1" id="KW-0678">Repressor</keyword>
<dbReference type="PROSITE" id="PS50937">
    <property type="entry name" value="HTH_MERR_2"/>
    <property type="match status" value="2"/>
</dbReference>
<dbReference type="EMBL" id="PYHP01000007">
    <property type="protein sequence ID" value="PUA40742.1"/>
    <property type="molecule type" value="Genomic_DNA"/>
</dbReference>